<organism evidence="1 2">
    <name type="scientific">Pluteus cervinus</name>
    <dbReference type="NCBI Taxonomy" id="181527"/>
    <lineage>
        <taxon>Eukaryota</taxon>
        <taxon>Fungi</taxon>
        <taxon>Dikarya</taxon>
        <taxon>Basidiomycota</taxon>
        <taxon>Agaricomycotina</taxon>
        <taxon>Agaricomycetes</taxon>
        <taxon>Agaricomycetidae</taxon>
        <taxon>Agaricales</taxon>
        <taxon>Pluteineae</taxon>
        <taxon>Pluteaceae</taxon>
        <taxon>Pluteus</taxon>
    </lineage>
</organism>
<reference evidence="1 2" key="1">
    <citation type="journal article" date="2019" name="Nat. Ecol. Evol.">
        <title>Megaphylogeny resolves global patterns of mushroom evolution.</title>
        <authorList>
            <person name="Varga T."/>
            <person name="Krizsan K."/>
            <person name="Foldi C."/>
            <person name="Dima B."/>
            <person name="Sanchez-Garcia M."/>
            <person name="Sanchez-Ramirez S."/>
            <person name="Szollosi G.J."/>
            <person name="Szarkandi J.G."/>
            <person name="Papp V."/>
            <person name="Albert L."/>
            <person name="Andreopoulos W."/>
            <person name="Angelini C."/>
            <person name="Antonin V."/>
            <person name="Barry K.W."/>
            <person name="Bougher N.L."/>
            <person name="Buchanan P."/>
            <person name="Buyck B."/>
            <person name="Bense V."/>
            <person name="Catcheside P."/>
            <person name="Chovatia M."/>
            <person name="Cooper J."/>
            <person name="Damon W."/>
            <person name="Desjardin D."/>
            <person name="Finy P."/>
            <person name="Geml J."/>
            <person name="Haridas S."/>
            <person name="Hughes K."/>
            <person name="Justo A."/>
            <person name="Karasinski D."/>
            <person name="Kautmanova I."/>
            <person name="Kiss B."/>
            <person name="Kocsube S."/>
            <person name="Kotiranta H."/>
            <person name="LaButti K.M."/>
            <person name="Lechner B.E."/>
            <person name="Liimatainen K."/>
            <person name="Lipzen A."/>
            <person name="Lukacs Z."/>
            <person name="Mihaltcheva S."/>
            <person name="Morgado L.N."/>
            <person name="Niskanen T."/>
            <person name="Noordeloos M.E."/>
            <person name="Ohm R.A."/>
            <person name="Ortiz-Santana B."/>
            <person name="Ovrebo C."/>
            <person name="Racz N."/>
            <person name="Riley R."/>
            <person name="Savchenko A."/>
            <person name="Shiryaev A."/>
            <person name="Soop K."/>
            <person name="Spirin V."/>
            <person name="Szebenyi C."/>
            <person name="Tomsovsky M."/>
            <person name="Tulloss R.E."/>
            <person name="Uehling J."/>
            <person name="Grigoriev I.V."/>
            <person name="Vagvolgyi C."/>
            <person name="Papp T."/>
            <person name="Martin F.M."/>
            <person name="Miettinen O."/>
            <person name="Hibbett D.S."/>
            <person name="Nagy L.G."/>
        </authorList>
    </citation>
    <scope>NUCLEOTIDE SEQUENCE [LARGE SCALE GENOMIC DNA]</scope>
    <source>
        <strain evidence="1 2">NL-1719</strain>
    </source>
</reference>
<sequence>MSESGRKTPTQGRPRWWPVKIEPDTEGRMPSPWENPYEIHRFTPAQPPPDILTNPHQYYPSPAVPIPGDFMSPEIRQETVEPIIPLGQEDLASRLEEIITNHPFLAFERDGQQPMHMTLIETLTRLNQQDATNREAMMAEIKAENRGAEVNSGSPMNVDSRFEAMKVLLSDERKESEENQARECQAFEEELGRRFTRFREEVASEWEEKEREMTKQRDDFVSEELGKFARAWELQETYETLLSHGNPQTNATWRLETQREVLRQRSELKKMEDCCKDVKNKLAALQANLDKQGLDIKDLAALKVSEAQRLARVPEYPPRSQSRLHKPSPLNFTPINTFPTYNPYTVTPATAVPKHATGSSNATPGN</sequence>
<protein>
    <submittedName>
        <fullName evidence="1">Uncharacterized protein</fullName>
    </submittedName>
</protein>
<accession>A0ACD2ZXE2</accession>
<name>A0ACD2ZXE2_9AGAR</name>
<evidence type="ECO:0000313" key="1">
    <source>
        <dbReference type="EMBL" id="TFK58019.1"/>
    </source>
</evidence>
<evidence type="ECO:0000313" key="2">
    <source>
        <dbReference type="Proteomes" id="UP000308600"/>
    </source>
</evidence>
<dbReference type="EMBL" id="ML209735">
    <property type="protein sequence ID" value="TFK58019.1"/>
    <property type="molecule type" value="Genomic_DNA"/>
</dbReference>
<proteinExistence type="predicted"/>
<gene>
    <name evidence="1" type="ORF">BDN72DRAFT_917608</name>
</gene>
<dbReference type="Proteomes" id="UP000308600">
    <property type="component" value="Unassembled WGS sequence"/>
</dbReference>
<keyword evidence="2" id="KW-1185">Reference proteome</keyword>